<dbReference type="PANTHER" id="PTHR46488:SF1">
    <property type="entry name" value="AP-5 COMPLEX SUBUNIT ZETA-1"/>
    <property type="match status" value="1"/>
</dbReference>
<feature type="region of interest" description="Disordered" evidence="1">
    <location>
        <begin position="1065"/>
        <end position="1220"/>
    </location>
</feature>
<dbReference type="Pfam" id="PF25154">
    <property type="entry name" value="TPR_AP5Z1_C"/>
    <property type="match status" value="1"/>
</dbReference>
<feature type="compositionally biased region" description="Gly residues" evidence="1">
    <location>
        <begin position="196"/>
        <end position="208"/>
    </location>
</feature>
<evidence type="ECO:0000256" key="1">
    <source>
        <dbReference type="SAM" id="MobiDB-lite"/>
    </source>
</evidence>
<reference evidence="5" key="1">
    <citation type="submission" date="2014-11" db="EMBL/GenBank/DDBJ databases">
        <authorList>
            <person name="Otto D Thomas"/>
            <person name="Naeem Raeece"/>
        </authorList>
    </citation>
    <scope>NUCLEOTIDE SEQUENCE</scope>
</reference>
<dbReference type="InterPro" id="IPR055450">
    <property type="entry name" value="AP5Z1_ARM"/>
</dbReference>
<dbReference type="InterPro" id="IPR028222">
    <property type="entry name" value="AP5Z1"/>
</dbReference>
<feature type="domain" description="AP-5 complex subunit zeta-1 ARM repeats" evidence="2">
    <location>
        <begin position="675"/>
        <end position="792"/>
    </location>
</feature>
<evidence type="ECO:0000259" key="4">
    <source>
        <dbReference type="Pfam" id="PF25154"/>
    </source>
</evidence>
<dbReference type="VEuPathDB" id="CryptoDB:Cvel_1526"/>
<feature type="region of interest" description="Disordered" evidence="1">
    <location>
        <begin position="352"/>
        <end position="606"/>
    </location>
</feature>
<sequence>MERVRQSDVLLSLSKLYEELKSTQNQTRDLSQRNEQHALLRRCFQYVSSSVLNVQYKSSQSSAVSGGAVQQSVQPLSLPLSVSSKQAAETAKVTHGVLQELYAVLVGADDFAPPRIRILCCALVKELSTEIPSFFRDAFRGDFAVGYDRAKVHEFLPLLMDLDNADLLMANIDNIVAWIIAPSKKGPGTATLTSSSGGGGTRSSGGSGRVSVSTQLRKASVGALLAVVQRFPNALSVHRHLIPLQQKFREYLLEAPLESLKESSAVVPIVGLRLFSNSTATPVTELDGSASRDFFTILSCSAGSYSEEQQLNVLVFSCLHKWLLSLHHVQLCEARCRQTAGEVKTKLAFFGLSNRGHQGRPRRSRGSQRKGPQRDRDRDEVRRREKGRERETSALRRPLPSSPVPVPDVHGEAVKTSNQSLAPPSSACSDSPSSPSSSSSYSERRGKDAHSSLSSSSSSSDSDESACGREDADSSSSDADGEGHLDATWWGDGGVGSSGSSDLSGRERESGGGRRRRVGGNMRGTKHLQAGVVTDSAGASEDQNCLSNSPPHPPHAKTPSPSPSSVPFTNVHENSPSESVGEDKEKDIRLKKEDSERTTQQGSVSLYGPGKFKLDTKFLEVVIAYSLRVLSQAEALGAGEEKGSSFSSWGLPLSSSSQLMTPLRVSPRAWQREMSEASAMEAVRVLDVLCLIEPRVVSRIFPQVKKVYERMAGRPGRGGLIFPCVLQFMINHLTHVIFDIEPVLRNFFCAHVPATMRNPLQAFSCVEFLRANLPKLLLQTSAFPRYFPAVFKVLCCHPRSLFESVAEMVPAMASHTTYVDLFHLLLDLPLVTALIDHEGRTESPLLMQDIFAGGGVEGQRWAAAFQTVREYLLRNESGSSPGGDQIWGSGNTRLTETLRILWQMLAVTPRVSFVSKIATVFLNSFCETLLRDAPLHCISTLVPALLGRFAQLYPLEIFLKSAHSLILKTLLAIFRQHPVMLKIRKAEICRAICAHLEPRGVSLVEHLCWAVGEYAGSVLSPEKDLQIIGDYFESLEALAYEAMQVGGSALGPEGTFGTSRGLGMSSKGMGGGPHPPTMPRSQPGPCGGGGMAHHEGTEMDVGGPEGVGVDRRGRTGDPMEGVDRQGGYSGGLGSERGGGAASCSAEVATGGRRLKRMEVERGGGNWPGPPQPGARGGPRETGREETGALSRERLRTKQESASSSESNYDGGASSDASSNGPGDGWVDAVFDSPQFSVFSPGFVCVIVTALTKLGLAFPEFAPRVAMCLPKMLRHPLFSTSAWVAARDRALASLELLNSPLIATVLLQRNDLREGDREIERGGNLAEADRGECEVVGGGAANRVGPMSSIPHLTFVPSEHVPGARLHPFELPAYPPLLAPPDDLGETVFSPPDYSNLQSNLEAYTTHMTD</sequence>
<feature type="compositionally biased region" description="Low complexity" evidence="1">
    <location>
        <begin position="420"/>
        <end position="441"/>
    </location>
</feature>
<feature type="compositionally biased region" description="Basic and acidic residues" evidence="1">
    <location>
        <begin position="1177"/>
        <end position="1198"/>
    </location>
</feature>
<feature type="domain" description="AP-5 complex subunit zeta-1 C-terminal TPR" evidence="4">
    <location>
        <begin position="807"/>
        <end position="1049"/>
    </location>
</feature>
<dbReference type="PhylomeDB" id="A0A0G4HYI9"/>
<feature type="compositionally biased region" description="Low complexity" evidence="1">
    <location>
        <begin position="1206"/>
        <end position="1220"/>
    </location>
</feature>
<dbReference type="EMBL" id="CDMZ01004388">
    <property type="protein sequence ID" value="CEM49599.1"/>
    <property type="molecule type" value="Genomic_DNA"/>
</dbReference>
<feature type="compositionally biased region" description="Low complexity" evidence="1">
    <location>
        <begin position="557"/>
        <end position="567"/>
    </location>
</feature>
<feature type="compositionally biased region" description="Basic residues" evidence="1">
    <location>
        <begin position="357"/>
        <end position="368"/>
    </location>
</feature>
<feature type="domain" description="AP-5 complex subunit zeta-1 N-terminal TPR" evidence="3">
    <location>
        <begin position="279"/>
        <end position="327"/>
    </location>
</feature>
<protein>
    <submittedName>
        <fullName evidence="5">Uncharacterized protein</fullName>
    </submittedName>
</protein>
<proteinExistence type="predicted"/>
<dbReference type="Pfam" id="PF25153">
    <property type="entry name" value="TPR_AP5Z1"/>
    <property type="match status" value="1"/>
</dbReference>
<feature type="compositionally biased region" description="Basic and acidic residues" evidence="1">
    <location>
        <begin position="581"/>
        <end position="597"/>
    </location>
</feature>
<evidence type="ECO:0000313" key="5">
    <source>
        <dbReference type="EMBL" id="CEM49599.1"/>
    </source>
</evidence>
<feature type="compositionally biased region" description="Gly residues" evidence="1">
    <location>
        <begin position="1127"/>
        <end position="1140"/>
    </location>
</feature>
<gene>
    <name evidence="5" type="ORF">Cvel_1526</name>
</gene>
<evidence type="ECO:0000259" key="2">
    <source>
        <dbReference type="Pfam" id="PF14764"/>
    </source>
</evidence>
<dbReference type="Pfam" id="PF14764">
    <property type="entry name" value="SPG48"/>
    <property type="match status" value="1"/>
</dbReference>
<feature type="compositionally biased region" description="Basic and acidic residues" evidence="1">
    <location>
        <begin position="1108"/>
        <end position="1123"/>
    </location>
</feature>
<feature type="compositionally biased region" description="Basic and acidic residues" evidence="1">
    <location>
        <begin position="372"/>
        <end position="394"/>
    </location>
</feature>
<organism evidence="5">
    <name type="scientific">Chromera velia CCMP2878</name>
    <dbReference type="NCBI Taxonomy" id="1169474"/>
    <lineage>
        <taxon>Eukaryota</taxon>
        <taxon>Sar</taxon>
        <taxon>Alveolata</taxon>
        <taxon>Colpodellida</taxon>
        <taxon>Chromeraceae</taxon>
        <taxon>Chromera</taxon>
    </lineage>
</organism>
<dbReference type="PANTHER" id="PTHR46488">
    <property type="entry name" value="AP-5 COMPLEX SUBUNIT ZETA-1"/>
    <property type="match status" value="1"/>
</dbReference>
<dbReference type="InterPro" id="IPR056856">
    <property type="entry name" value="TPR_AP5Z1_C"/>
</dbReference>
<evidence type="ECO:0000259" key="3">
    <source>
        <dbReference type="Pfam" id="PF25153"/>
    </source>
</evidence>
<feature type="region of interest" description="Disordered" evidence="1">
    <location>
        <begin position="186"/>
        <end position="210"/>
    </location>
</feature>
<name>A0A0G4HYI9_9ALVE</name>
<dbReference type="InterPro" id="IPR056857">
    <property type="entry name" value="TPR_AP5Z1_N"/>
</dbReference>
<accession>A0A0G4HYI9</accession>
<feature type="compositionally biased region" description="Low complexity" evidence="1">
    <location>
        <begin position="451"/>
        <end position="460"/>
    </location>
</feature>
<dbReference type="GO" id="GO:0044599">
    <property type="term" value="C:AP-5 adaptor complex"/>
    <property type="evidence" value="ECO:0007669"/>
    <property type="project" value="InterPro"/>
</dbReference>